<evidence type="ECO:0000313" key="3">
    <source>
        <dbReference type="Proteomes" id="UP000281813"/>
    </source>
</evidence>
<gene>
    <name evidence="2" type="ORF">D8M05_17560</name>
</gene>
<name>A0A494YSS5_9BACI</name>
<evidence type="ECO:0000313" key="2">
    <source>
        <dbReference type="EMBL" id="RKQ12879.1"/>
    </source>
</evidence>
<dbReference type="OrthoDB" id="2631586at2"/>
<sequence>MDNTHEFVEKVKENQRKDLKNKKSQGKGHPDQVLPNKKH</sequence>
<dbReference type="RefSeq" id="WP_121134160.1">
    <property type="nucleotide sequence ID" value="NZ_JBHUFK010000062.1"/>
</dbReference>
<dbReference type="InterPro" id="IPR025097">
    <property type="entry name" value="DUF4023"/>
</dbReference>
<feature type="region of interest" description="Disordered" evidence="1">
    <location>
        <begin position="1"/>
        <end position="39"/>
    </location>
</feature>
<reference evidence="2 3" key="1">
    <citation type="journal article" date="2015" name="Antonie Van Leeuwenhoek">
        <title>Oceanobacillus bengalensis sp. nov., a bacterium isolated from seawater of the Bay of Bengal.</title>
        <authorList>
            <person name="Yongchang O."/>
            <person name="Xiang W."/>
            <person name="Wang G."/>
        </authorList>
    </citation>
    <scope>NUCLEOTIDE SEQUENCE [LARGE SCALE GENOMIC DNA]</scope>
    <source>
        <strain evidence="2 3">MCCC 1K00260</strain>
    </source>
</reference>
<organism evidence="2 3">
    <name type="scientific">Oceanobacillus bengalensis</name>
    <dbReference type="NCBI Taxonomy" id="1435466"/>
    <lineage>
        <taxon>Bacteria</taxon>
        <taxon>Bacillati</taxon>
        <taxon>Bacillota</taxon>
        <taxon>Bacilli</taxon>
        <taxon>Bacillales</taxon>
        <taxon>Bacillaceae</taxon>
        <taxon>Oceanobacillus</taxon>
    </lineage>
</organism>
<keyword evidence="3" id="KW-1185">Reference proteome</keyword>
<dbReference type="AlphaFoldDB" id="A0A494YSS5"/>
<evidence type="ECO:0000256" key="1">
    <source>
        <dbReference type="SAM" id="MobiDB-lite"/>
    </source>
</evidence>
<dbReference type="Proteomes" id="UP000281813">
    <property type="component" value="Unassembled WGS sequence"/>
</dbReference>
<feature type="compositionally biased region" description="Basic and acidic residues" evidence="1">
    <location>
        <begin position="1"/>
        <end position="18"/>
    </location>
</feature>
<dbReference type="EMBL" id="RBZO01000038">
    <property type="protein sequence ID" value="RKQ12879.1"/>
    <property type="molecule type" value="Genomic_DNA"/>
</dbReference>
<accession>A0A494YSS5</accession>
<dbReference type="Pfam" id="PF13215">
    <property type="entry name" value="DUF4023"/>
    <property type="match status" value="1"/>
</dbReference>
<protein>
    <submittedName>
        <fullName evidence="2">DUF4023 domain-containing protein</fullName>
    </submittedName>
</protein>
<comment type="caution">
    <text evidence="2">The sequence shown here is derived from an EMBL/GenBank/DDBJ whole genome shotgun (WGS) entry which is preliminary data.</text>
</comment>
<proteinExistence type="predicted"/>